<comment type="subcellular location">
    <subcellularLocation>
        <location evidence="1">Membrane</location>
    </subcellularLocation>
</comment>
<dbReference type="GO" id="GO:0043495">
    <property type="term" value="F:protein-membrane adaptor activity"/>
    <property type="evidence" value="ECO:0007669"/>
    <property type="project" value="TreeGrafter"/>
</dbReference>
<reference evidence="8 9" key="1">
    <citation type="submission" date="2018-05" db="EMBL/GenBank/DDBJ databases">
        <title>Genome sequencing and assembly of the regulated plant pathogen Lachnellula willkommii and related sister species for the development of diagnostic species identification markers.</title>
        <authorList>
            <person name="Giroux E."/>
            <person name="Bilodeau G."/>
        </authorList>
    </citation>
    <scope>NUCLEOTIDE SEQUENCE [LARGE SCALE GENOMIC DNA]</scope>
    <source>
        <strain evidence="8 9">CBS 160.35</strain>
    </source>
</reference>
<feature type="region of interest" description="Disordered" evidence="5">
    <location>
        <begin position="1"/>
        <end position="64"/>
    </location>
</feature>
<evidence type="ECO:0000256" key="4">
    <source>
        <dbReference type="ARBA" id="ARBA00023136"/>
    </source>
</evidence>
<dbReference type="Gene3D" id="2.60.120.260">
    <property type="entry name" value="Galactose-binding domain-like"/>
    <property type="match status" value="1"/>
</dbReference>
<feature type="region of interest" description="Disordered" evidence="5">
    <location>
        <begin position="82"/>
        <end position="112"/>
    </location>
</feature>
<name>A0A8H8RIL8_9HELO</name>
<keyword evidence="4 6" id="KW-0472">Membrane</keyword>
<dbReference type="EMBL" id="QGMI01001015">
    <property type="protein sequence ID" value="TVY35193.1"/>
    <property type="molecule type" value="Genomic_DNA"/>
</dbReference>
<protein>
    <submittedName>
        <fullName evidence="8">Sun domain-containing protein</fullName>
    </submittedName>
</protein>
<evidence type="ECO:0000259" key="7">
    <source>
        <dbReference type="PROSITE" id="PS51469"/>
    </source>
</evidence>
<evidence type="ECO:0000256" key="6">
    <source>
        <dbReference type="SAM" id="Phobius"/>
    </source>
</evidence>
<dbReference type="OrthoDB" id="342281at2759"/>
<feature type="domain" description="SUN" evidence="7">
    <location>
        <begin position="519"/>
        <end position="721"/>
    </location>
</feature>
<evidence type="ECO:0000256" key="5">
    <source>
        <dbReference type="SAM" id="MobiDB-lite"/>
    </source>
</evidence>
<organism evidence="8 9">
    <name type="scientific">Lachnellula occidentalis</name>
    <dbReference type="NCBI Taxonomy" id="215460"/>
    <lineage>
        <taxon>Eukaryota</taxon>
        <taxon>Fungi</taxon>
        <taxon>Dikarya</taxon>
        <taxon>Ascomycota</taxon>
        <taxon>Pezizomycotina</taxon>
        <taxon>Leotiomycetes</taxon>
        <taxon>Helotiales</taxon>
        <taxon>Lachnaceae</taxon>
        <taxon>Lachnellula</taxon>
    </lineage>
</organism>
<dbReference type="Pfam" id="PF07738">
    <property type="entry name" value="Sad1_UNC"/>
    <property type="match status" value="1"/>
</dbReference>
<evidence type="ECO:0000313" key="8">
    <source>
        <dbReference type="EMBL" id="TVY35193.1"/>
    </source>
</evidence>
<evidence type="ECO:0000256" key="1">
    <source>
        <dbReference type="ARBA" id="ARBA00004370"/>
    </source>
</evidence>
<feature type="transmembrane region" description="Helical" evidence="6">
    <location>
        <begin position="226"/>
        <end position="243"/>
    </location>
</feature>
<feature type="region of interest" description="Disordered" evidence="5">
    <location>
        <begin position="357"/>
        <end position="382"/>
    </location>
</feature>
<dbReference type="PROSITE" id="PS51469">
    <property type="entry name" value="SUN"/>
    <property type="match status" value="1"/>
</dbReference>
<sequence length="726" mass="82300">MSTRRSTRAASSRAASPTDAPTPQRRTARRAGNAQLPAVNLRASTAYGTNTTPLMSGRNGHEGNRQVNDVLHTLLAPKIINDDRASTAAGRSGRDRRGGQSPGDNIVELDPNRTYSVEDSVFRNAGFDTSSIDQPSDFIYEEPQVEIPQPDPIIDDPHTHHRHQQQQQQQQSAQREERLEHLQNRWKFDTPGVPYWVTDLRNWIKELFVSFLDFAAFLLHKLWKKWALGLLAALLLLLFVRVYEAPDNNYDFEDTKDSILSRFHRPTVELPYWLIHPWNAAKLKISPDDVQELSAQIYTTQNDVDALRKQNKLTHQTITKLRDALPNYVAITRDNNGYLQIPSDFFKAMKDFIISDPELHPDPNDTDNEKSDESTGVTTKHFDKGSRKEFDKWLNSNRAKVNTWTNTELEKRFPDLMKNNIVVAKEEIISMVRENWDVNEKKIQAEFTTIMKDLDQQHRRINKLLQEGGQNKQQIKASVQKYLKELLPAAQLEAQSRANIKASVSFGNTQINHWSHKTGATIDIHPTSKNYQFPSTQLGIFRRAYRYAIRNPPPIPNPPEAALTPWEEHGDCWCTHAGGLDGLGGSIAVVSGASIYPNQVVVEHIAPTASLQPGAAPKEMELWAYIDDFEIYDTVKALSKEMFPPESPAVEAQQTLGYVRIATWTYDIESTENIQAFPVQLDLKAFSAPTNKLIIRAKNNWGEGKVEYTCLYRLRVHGDIGASPGL</sequence>
<dbReference type="AlphaFoldDB" id="A0A8H8RIL8"/>
<evidence type="ECO:0000256" key="2">
    <source>
        <dbReference type="ARBA" id="ARBA00022692"/>
    </source>
</evidence>
<comment type="caution">
    <text evidence="8">The sequence shown here is derived from an EMBL/GenBank/DDBJ whole genome shotgun (WGS) entry which is preliminary data.</text>
</comment>
<keyword evidence="9" id="KW-1185">Reference proteome</keyword>
<feature type="compositionally biased region" description="Low complexity" evidence="5">
    <location>
        <begin position="1"/>
        <end position="25"/>
    </location>
</feature>
<evidence type="ECO:0000256" key="3">
    <source>
        <dbReference type="ARBA" id="ARBA00022989"/>
    </source>
</evidence>
<dbReference type="Proteomes" id="UP000443090">
    <property type="component" value="Unassembled WGS sequence"/>
</dbReference>
<keyword evidence="2 6" id="KW-0812">Transmembrane</keyword>
<dbReference type="PANTHER" id="PTHR12911">
    <property type="entry name" value="SAD1/UNC-84-LIKE PROTEIN-RELATED"/>
    <property type="match status" value="1"/>
</dbReference>
<evidence type="ECO:0000313" key="9">
    <source>
        <dbReference type="Proteomes" id="UP000443090"/>
    </source>
</evidence>
<dbReference type="GO" id="GO:0034993">
    <property type="term" value="C:meiotic nuclear membrane microtubule tethering complex"/>
    <property type="evidence" value="ECO:0007669"/>
    <property type="project" value="TreeGrafter"/>
</dbReference>
<feature type="region of interest" description="Disordered" evidence="5">
    <location>
        <begin position="148"/>
        <end position="178"/>
    </location>
</feature>
<feature type="compositionally biased region" description="Polar residues" evidence="5">
    <location>
        <begin position="42"/>
        <end position="54"/>
    </location>
</feature>
<dbReference type="PANTHER" id="PTHR12911:SF8">
    <property type="entry name" value="KLAROID PROTEIN-RELATED"/>
    <property type="match status" value="1"/>
</dbReference>
<dbReference type="InterPro" id="IPR045119">
    <property type="entry name" value="SUN1-5"/>
</dbReference>
<keyword evidence="3 6" id="KW-1133">Transmembrane helix</keyword>
<gene>
    <name evidence="8" type="primary">sun1_1</name>
    <name evidence="8" type="ORF">LOCC1_G007895</name>
</gene>
<accession>A0A8H8RIL8</accession>
<feature type="compositionally biased region" description="Basic and acidic residues" evidence="5">
    <location>
        <begin position="357"/>
        <end position="373"/>
    </location>
</feature>
<dbReference type="InterPro" id="IPR012919">
    <property type="entry name" value="SUN_dom"/>
</dbReference>
<proteinExistence type="predicted"/>